<evidence type="ECO:0000256" key="5">
    <source>
        <dbReference type="ARBA" id="ARBA00048574"/>
    </source>
</evidence>
<dbReference type="EMBL" id="PJZF01000002">
    <property type="protein sequence ID" value="PLR41079.1"/>
    <property type="molecule type" value="Genomic_DNA"/>
</dbReference>
<proteinExistence type="predicted"/>
<evidence type="ECO:0000256" key="1">
    <source>
        <dbReference type="ARBA" id="ARBA00012524"/>
    </source>
</evidence>
<accession>A0A2N5EEX2</accession>
<name>A0A2N5EEX2_9GAMM</name>
<comment type="caution">
    <text evidence="6">The sequence shown here is derived from an EMBL/GenBank/DDBJ whole genome shotgun (WGS) entry which is preliminary data.</text>
</comment>
<keyword evidence="6" id="KW-0456">Lyase</keyword>
<dbReference type="AlphaFoldDB" id="A0A2N5EEX2"/>
<keyword evidence="7" id="KW-1185">Reference proteome</keyword>
<evidence type="ECO:0000256" key="3">
    <source>
        <dbReference type="ARBA" id="ARBA00022679"/>
    </source>
</evidence>
<dbReference type="NCBIfam" id="TIGR03124">
    <property type="entry name" value="citrate_citX"/>
    <property type="match status" value="1"/>
</dbReference>
<dbReference type="InterPro" id="IPR005551">
    <property type="entry name" value="CitX"/>
</dbReference>
<dbReference type="Pfam" id="PF03802">
    <property type="entry name" value="CitX"/>
    <property type="match status" value="1"/>
</dbReference>
<dbReference type="OrthoDB" id="3196716at2"/>
<dbReference type="EC" id="2.7.7.61" evidence="1"/>
<keyword evidence="4" id="KW-0548">Nucleotidyltransferase</keyword>
<sequence length="216" mass="23602">MNRKHRMPQPRVVTLAEMLAARERRARRQQQALHCFGNTLICGTLIAPGGIKDSAAYRRLSHYAREAVTALCREKQWPVCWHQRWLHATGPEFMLVVEAAATEVKAALVTLEETHPLGRLWDLDVLNAAGEAIPRVQVGSAPRRCLICPEPAHLCARARRHALWLIKEEIHNRMENYERNNLTAPDAVAGTAGAADGGGVIAGGDADAETGAGGQA</sequence>
<dbReference type="GO" id="GO:0050519">
    <property type="term" value="F:holo-citrate lyase synthase activity"/>
    <property type="evidence" value="ECO:0007669"/>
    <property type="project" value="UniProtKB-EC"/>
</dbReference>
<evidence type="ECO:0000256" key="4">
    <source>
        <dbReference type="ARBA" id="ARBA00022695"/>
    </source>
</evidence>
<comment type="catalytic activity">
    <reaction evidence="5">
        <text>apo-[citrate lyase ACP] + 2'-(5''-triphospho-alpha-D-ribosyl)-3'-dephospho-CoA = holo-[citrate lyase ACP] + diphosphate</text>
        <dbReference type="Rhea" id="RHEA:16333"/>
        <dbReference type="Rhea" id="RHEA-COMP:10157"/>
        <dbReference type="Rhea" id="RHEA-COMP:10158"/>
        <dbReference type="ChEBI" id="CHEBI:29999"/>
        <dbReference type="ChEBI" id="CHEBI:33019"/>
        <dbReference type="ChEBI" id="CHEBI:61378"/>
        <dbReference type="ChEBI" id="CHEBI:82683"/>
        <dbReference type="EC" id="2.7.7.61"/>
    </reaction>
</comment>
<gene>
    <name evidence="6" type="primary">citX</name>
    <name evidence="6" type="ORF">CYR55_03995</name>
</gene>
<protein>
    <recommendedName>
        <fullName evidence="2">Apo-citrate lyase phosphoribosyl-dephospho-CoA transferase</fullName>
        <ecNumber evidence="1">2.7.7.61</ecNumber>
    </recommendedName>
</protein>
<evidence type="ECO:0000313" key="7">
    <source>
        <dbReference type="Proteomes" id="UP000234240"/>
    </source>
</evidence>
<reference evidence="6 7" key="1">
    <citation type="submission" date="2017-12" db="EMBL/GenBank/DDBJ databases">
        <title>Characterization of six clinical isolates of Enterochimera gen. nov., a novel genus of the Yersiniaciae family and the three species Enterochimera arupensis sp. nov., Enterochimera coloradensis sp. nov, and Enterochimera californica sp. nov.</title>
        <authorList>
            <person name="Rossi A."/>
            <person name="Fisher M."/>
        </authorList>
    </citation>
    <scope>NUCLEOTIDE SEQUENCE [LARGE SCALE GENOMIC DNA]</scope>
    <source>
        <strain evidence="7">2015-Iso6</strain>
    </source>
</reference>
<dbReference type="RefSeq" id="WP_101814864.1">
    <property type="nucleotide sequence ID" value="NZ_PJZF01000002.1"/>
</dbReference>
<organism evidence="6 7">
    <name type="scientific">Chimaeribacter californicus</name>
    <dbReference type="NCBI Taxonomy" id="2060067"/>
    <lineage>
        <taxon>Bacteria</taxon>
        <taxon>Pseudomonadati</taxon>
        <taxon>Pseudomonadota</taxon>
        <taxon>Gammaproteobacteria</taxon>
        <taxon>Enterobacterales</taxon>
        <taxon>Yersiniaceae</taxon>
        <taxon>Chimaeribacter</taxon>
    </lineage>
</organism>
<dbReference type="Proteomes" id="UP000234240">
    <property type="component" value="Unassembled WGS sequence"/>
</dbReference>
<evidence type="ECO:0000313" key="6">
    <source>
        <dbReference type="EMBL" id="PLR41079.1"/>
    </source>
</evidence>
<evidence type="ECO:0000256" key="2">
    <source>
        <dbReference type="ARBA" id="ARBA00016314"/>
    </source>
</evidence>
<dbReference type="GO" id="GO:0016829">
    <property type="term" value="F:lyase activity"/>
    <property type="evidence" value="ECO:0007669"/>
    <property type="project" value="UniProtKB-KW"/>
</dbReference>
<dbReference type="GO" id="GO:0051191">
    <property type="term" value="P:prosthetic group biosynthetic process"/>
    <property type="evidence" value="ECO:0007669"/>
    <property type="project" value="InterPro"/>
</dbReference>
<keyword evidence="3" id="KW-0808">Transferase</keyword>